<dbReference type="GO" id="GO:0008236">
    <property type="term" value="F:serine-type peptidase activity"/>
    <property type="evidence" value="ECO:0007669"/>
    <property type="project" value="UniProtKB-KW"/>
</dbReference>
<evidence type="ECO:0000256" key="5">
    <source>
        <dbReference type="ARBA" id="ARBA00022801"/>
    </source>
</evidence>
<dbReference type="EMBL" id="QFKX01000003">
    <property type="protein sequence ID" value="PWH05995.1"/>
    <property type="molecule type" value="Genomic_DNA"/>
</dbReference>
<keyword evidence="6" id="KW-0720">Serine protease</keyword>
<dbReference type="OrthoDB" id="9758793at2"/>
<keyword evidence="5" id="KW-0378">Hydrolase</keyword>
<dbReference type="InterPro" id="IPR036034">
    <property type="entry name" value="PDZ_sf"/>
</dbReference>
<reference evidence="9 10" key="1">
    <citation type="submission" date="2018-05" db="EMBL/GenBank/DDBJ databases">
        <title>Brachybacterium sp. M1HQ-2T, whole genome shotgun sequence.</title>
        <authorList>
            <person name="Tuo L."/>
        </authorList>
    </citation>
    <scope>NUCLEOTIDE SEQUENCE [LARGE SCALE GENOMIC DNA]</scope>
    <source>
        <strain evidence="9 10">M1HQ-2</strain>
    </source>
</reference>
<dbReference type="CDD" id="cd07562">
    <property type="entry name" value="Peptidase_S41_TRI"/>
    <property type="match status" value="1"/>
</dbReference>
<feature type="region of interest" description="Disordered" evidence="7">
    <location>
        <begin position="1201"/>
        <end position="1220"/>
    </location>
</feature>
<dbReference type="Gene3D" id="3.90.226.10">
    <property type="entry name" value="2-enoyl-CoA Hydratase, Chain A, domain 1"/>
    <property type="match status" value="1"/>
</dbReference>
<organism evidence="9 10">
    <name type="scientific">Brachybacterium endophyticum</name>
    <dbReference type="NCBI Taxonomy" id="2182385"/>
    <lineage>
        <taxon>Bacteria</taxon>
        <taxon>Bacillati</taxon>
        <taxon>Actinomycetota</taxon>
        <taxon>Actinomycetes</taxon>
        <taxon>Micrococcales</taxon>
        <taxon>Dermabacteraceae</taxon>
        <taxon>Brachybacterium</taxon>
    </lineage>
</organism>
<dbReference type="Pfam" id="PF26550">
    <property type="entry name" value="Tricorn_2nd"/>
    <property type="match status" value="1"/>
</dbReference>
<dbReference type="InterPro" id="IPR029414">
    <property type="entry name" value="Tricorn_PDZ"/>
</dbReference>
<evidence type="ECO:0000256" key="2">
    <source>
        <dbReference type="ARBA" id="ARBA00008524"/>
    </source>
</evidence>
<feature type="region of interest" description="Disordered" evidence="7">
    <location>
        <begin position="486"/>
        <end position="514"/>
    </location>
</feature>
<accession>A0A2U2RJM7</accession>
<dbReference type="SUPFAM" id="SSF52096">
    <property type="entry name" value="ClpP/crotonase"/>
    <property type="match status" value="1"/>
</dbReference>
<sequence>MRSTPAAVPTGSSSTSPRASAGTRSHRGIPAASSSFHGGASAGAGTAYLRYPDVHGDLVVFTAANAVWAAPRSGGHAWQLSDDGHPVAYPRISPDGTRVAYTSRASGQPEVHLVGIDGTDAARRLTWWANRHTRVAGWLADGRIIVTTGHGATLASRDAQLWALDAEGHAELLPYGRASEVAVHEGTGTTVVATMWRKEPVTWKHYQGGTAARLWISRESLDIDAPHDQHASRSWEALRDDLLASKTRIAFLGDRLIFASDTPGEDAAITDRASGNLWSVALDGSDLRSHTTLTSAEGYLRDPATDGSSIVFASRGRLFTMDGLEGSPREIPVIVAGVGAARRERSADPHRNLLAMRPTFDARASVVEWRGSAHTLTHRGGPSRLLAGESGLRFREAAPLGRTPFAVVVTDELAQGDRTDPDAYPGRTGSDALALRRLDAEGEQITFDLGPVGRILHAVPSPDGTHVAIATQDYVVRVVTLRGITDPATTSGKDATTSEDHPQSPQLDSVREVGRSSGGEIRDLAWSPDSRFLVWAEPASEFVSRLMVSEVDDAEPTGRAISSGTFLESSPTFTADGKHLAFVSARTFETQYDDLVFDLSFVDSERPFLLPLERTTRDPFGPDADGWEPGGAEEKPGEAAGEKHGSDAGTSGEGGAGTASGSGATHGAHDSTPSDPSAPASATRAAGAQEADRPPHTRIDLEATEERMVPFPVPSGHFSHLQAVAGGVVWLRHPAEGVLGSTRAGAEGEEPGPTLEQWSFADRKVTVLAEGVSDLWVSGDGKQLVTRQGDDLVQIPADRKVEDDDPARITIDLDRLSLRVDPVLERRGMLWDNYRIMAQQYWRPDMDGQDWHAMVSWYDEVVERLVTIDDFSDMMWEVVAELGTSHAYVMVPPGVREKGAAPGLLGADLSADGDRLVIDRILRGDSSDPDARSPLLAPGVAAQEGDAIVQIGGRPVDVALGAGPLLAGFEDTPTELVLEREGERRRVVVTPLADESQLRYQDWVASRRAVVAEESGGRLGYLHIPDMVSSGWAQMHRDLREASQKEGLVVDVRYNSGGHTSQLVTDRLARTVVSWDYPRGERPSTYPAFAPRGPVVFVTNQEAGSDGDIVGAVAKAMDIGPLIGTRTWGGVIGIDGRFDLVDGTGVTEPKYASWFAGVDWSIENYGVDPDIEVPFPPSEWLAGNDPQLSRGIHEALATLEQTPAASAPPLPPARFGSASD</sequence>
<dbReference type="InterPro" id="IPR028204">
    <property type="entry name" value="Tricorn_C1"/>
</dbReference>
<evidence type="ECO:0000256" key="3">
    <source>
        <dbReference type="ARBA" id="ARBA00022490"/>
    </source>
</evidence>
<dbReference type="Gene3D" id="2.130.10.10">
    <property type="entry name" value="YVTN repeat-like/Quinoprotein amine dehydrogenase"/>
    <property type="match status" value="2"/>
</dbReference>
<feature type="region of interest" description="Disordered" evidence="7">
    <location>
        <begin position="1"/>
        <end position="36"/>
    </location>
</feature>
<keyword evidence="10" id="KW-1185">Reference proteome</keyword>
<comment type="subcellular location">
    <subcellularLocation>
        <location evidence="1">Cytoplasm</location>
    </subcellularLocation>
</comment>
<evidence type="ECO:0000256" key="1">
    <source>
        <dbReference type="ARBA" id="ARBA00004496"/>
    </source>
</evidence>
<dbReference type="PANTHER" id="PTHR43253:SF1">
    <property type="entry name" value="TRICORN PROTEASE HOMOLOG 2-RELATED"/>
    <property type="match status" value="1"/>
</dbReference>
<feature type="region of interest" description="Disordered" evidence="7">
    <location>
        <begin position="613"/>
        <end position="695"/>
    </location>
</feature>
<dbReference type="InterPro" id="IPR012393">
    <property type="entry name" value="Tricorn_protease"/>
</dbReference>
<evidence type="ECO:0000313" key="10">
    <source>
        <dbReference type="Proteomes" id="UP000245590"/>
    </source>
</evidence>
<feature type="compositionally biased region" description="Low complexity" evidence="7">
    <location>
        <begin position="661"/>
        <end position="688"/>
    </location>
</feature>
<dbReference type="AlphaFoldDB" id="A0A2U2RJM7"/>
<dbReference type="Gene3D" id="2.30.42.10">
    <property type="match status" value="1"/>
</dbReference>
<evidence type="ECO:0000259" key="8">
    <source>
        <dbReference type="SMART" id="SM00245"/>
    </source>
</evidence>
<keyword evidence="4" id="KW-0645">Protease</keyword>
<evidence type="ECO:0000313" key="9">
    <source>
        <dbReference type="EMBL" id="PWH05995.1"/>
    </source>
</evidence>
<dbReference type="InterPro" id="IPR005151">
    <property type="entry name" value="Tail-specific_protease"/>
</dbReference>
<dbReference type="Pfam" id="PF03572">
    <property type="entry name" value="Peptidase_S41"/>
    <property type="match status" value="1"/>
</dbReference>
<feature type="compositionally biased region" description="Gly residues" evidence="7">
    <location>
        <begin position="651"/>
        <end position="660"/>
    </location>
</feature>
<dbReference type="Pfam" id="PF14685">
    <property type="entry name" value="PDZ_Tricorn"/>
    <property type="match status" value="1"/>
</dbReference>
<dbReference type="RefSeq" id="WP_109275742.1">
    <property type="nucleotide sequence ID" value="NZ_QFKX01000003.1"/>
</dbReference>
<dbReference type="SUPFAM" id="SSF69304">
    <property type="entry name" value="Tricorn protease N-terminal domain"/>
    <property type="match status" value="1"/>
</dbReference>
<evidence type="ECO:0000256" key="7">
    <source>
        <dbReference type="SAM" id="MobiDB-lite"/>
    </source>
</evidence>
<dbReference type="InterPro" id="IPR015943">
    <property type="entry name" value="WD40/YVTN_repeat-like_dom_sf"/>
</dbReference>
<name>A0A2U2RJM7_9MICO</name>
<dbReference type="GO" id="GO:0006508">
    <property type="term" value="P:proteolysis"/>
    <property type="evidence" value="ECO:0007669"/>
    <property type="project" value="UniProtKB-KW"/>
</dbReference>
<dbReference type="SMART" id="SM00245">
    <property type="entry name" value="TSPc"/>
    <property type="match status" value="1"/>
</dbReference>
<dbReference type="InterPro" id="IPR029045">
    <property type="entry name" value="ClpP/crotonase-like_dom_sf"/>
</dbReference>
<dbReference type="PANTHER" id="PTHR43253">
    <property type="entry name" value="TRICORN PROTEASE HOMOLOG 2-RELATED"/>
    <property type="match status" value="1"/>
</dbReference>
<keyword evidence="3" id="KW-0963">Cytoplasm</keyword>
<gene>
    <name evidence="9" type="ORF">DEO23_09225</name>
</gene>
<feature type="domain" description="Tail specific protease" evidence="8">
    <location>
        <begin position="982"/>
        <end position="1174"/>
    </location>
</feature>
<dbReference type="Gene3D" id="3.30.750.44">
    <property type="match status" value="1"/>
</dbReference>
<comment type="caution">
    <text evidence="9">The sequence shown here is derived from an EMBL/GenBank/DDBJ whole genome shotgun (WGS) entry which is preliminary data.</text>
</comment>
<dbReference type="SUPFAM" id="SSF50156">
    <property type="entry name" value="PDZ domain-like"/>
    <property type="match status" value="1"/>
</dbReference>
<dbReference type="Gene3D" id="2.120.10.60">
    <property type="entry name" value="Tricorn protease N-terminal domain"/>
    <property type="match status" value="1"/>
</dbReference>
<evidence type="ECO:0000256" key="4">
    <source>
        <dbReference type="ARBA" id="ARBA00022670"/>
    </source>
</evidence>
<comment type="similarity">
    <text evidence="2">Belongs to the peptidase S41B family.</text>
</comment>
<protein>
    <submittedName>
        <fullName evidence="9">Biopolymer transporter TolR</fullName>
    </submittedName>
</protein>
<dbReference type="GO" id="GO:0005737">
    <property type="term" value="C:cytoplasm"/>
    <property type="evidence" value="ECO:0007669"/>
    <property type="project" value="UniProtKB-SubCell"/>
</dbReference>
<proteinExistence type="inferred from homology"/>
<dbReference type="Proteomes" id="UP000245590">
    <property type="component" value="Unassembled WGS sequence"/>
</dbReference>
<dbReference type="Pfam" id="PF14684">
    <property type="entry name" value="Tricorn_C1"/>
    <property type="match status" value="1"/>
</dbReference>
<dbReference type="SUPFAM" id="SSF69322">
    <property type="entry name" value="Tricorn protease domain 2"/>
    <property type="match status" value="1"/>
</dbReference>
<feature type="compositionally biased region" description="Basic and acidic residues" evidence="7">
    <location>
        <begin position="632"/>
        <end position="646"/>
    </location>
</feature>
<dbReference type="Pfam" id="PF26549">
    <property type="entry name" value="Tricorn_N"/>
    <property type="match status" value="1"/>
</dbReference>
<evidence type="ECO:0000256" key="6">
    <source>
        <dbReference type="ARBA" id="ARBA00022825"/>
    </source>
</evidence>